<feature type="compositionally biased region" description="Acidic residues" evidence="3">
    <location>
        <begin position="901"/>
        <end position="913"/>
    </location>
</feature>
<evidence type="ECO:0000256" key="1">
    <source>
        <dbReference type="ARBA" id="ARBA00004613"/>
    </source>
</evidence>
<dbReference type="InterPro" id="IPR013783">
    <property type="entry name" value="Ig-like_fold"/>
</dbReference>
<name>A0A3M6Q787_9BURK</name>
<evidence type="ECO:0000313" key="6">
    <source>
        <dbReference type="Proteomes" id="UP000267521"/>
    </source>
</evidence>
<feature type="domain" description="Dystroglycan-type cadherin-like" evidence="4">
    <location>
        <begin position="1255"/>
        <end position="1349"/>
    </location>
</feature>
<feature type="region of interest" description="Disordered" evidence="3">
    <location>
        <begin position="1395"/>
        <end position="1443"/>
    </location>
</feature>
<comment type="caution">
    <text evidence="5">The sequence shown here is derived from an EMBL/GenBank/DDBJ whole genome shotgun (WGS) entry which is preliminary data.</text>
</comment>
<dbReference type="InterPro" id="IPR006644">
    <property type="entry name" value="Cadg"/>
</dbReference>
<dbReference type="SUPFAM" id="SSF51120">
    <property type="entry name" value="beta-Roll"/>
    <property type="match status" value="6"/>
</dbReference>
<dbReference type="InterPro" id="IPR050557">
    <property type="entry name" value="RTX_toxin/Mannuronan_C5-epim"/>
</dbReference>
<dbReference type="SMART" id="SM00736">
    <property type="entry name" value="CADG"/>
    <property type="match status" value="2"/>
</dbReference>
<gene>
    <name evidence="5" type="ORF">EBQ26_05915</name>
</gene>
<dbReference type="PROSITE" id="PS00330">
    <property type="entry name" value="HEMOLYSIN_CALCIUM"/>
    <property type="match status" value="4"/>
</dbReference>
<dbReference type="InterPro" id="IPR001343">
    <property type="entry name" value="Hemolysn_Ca-bd"/>
</dbReference>
<dbReference type="EMBL" id="RDQM01000006">
    <property type="protein sequence ID" value="RMW98846.1"/>
    <property type="molecule type" value="Genomic_DNA"/>
</dbReference>
<organism evidence="5 6">
    <name type="scientific">Allofranklinella schreckenbergeri</name>
    <dbReference type="NCBI Taxonomy" id="1076744"/>
    <lineage>
        <taxon>Bacteria</taxon>
        <taxon>Pseudomonadati</taxon>
        <taxon>Pseudomonadota</taxon>
        <taxon>Betaproteobacteria</taxon>
        <taxon>Burkholderiales</taxon>
        <taxon>Comamonadaceae</taxon>
        <taxon>Allofranklinella</taxon>
    </lineage>
</organism>
<dbReference type="Proteomes" id="UP000267521">
    <property type="component" value="Unassembled WGS sequence"/>
</dbReference>
<proteinExistence type="predicted"/>
<dbReference type="InterPro" id="IPR015919">
    <property type="entry name" value="Cadherin-like_sf"/>
</dbReference>
<dbReference type="GO" id="GO:0005576">
    <property type="term" value="C:extracellular region"/>
    <property type="evidence" value="ECO:0007669"/>
    <property type="project" value="UniProtKB-SubCell"/>
</dbReference>
<evidence type="ECO:0000256" key="3">
    <source>
        <dbReference type="SAM" id="MobiDB-lite"/>
    </source>
</evidence>
<comment type="subcellular location">
    <subcellularLocation>
        <location evidence="1">Secreted</location>
    </subcellularLocation>
</comment>
<dbReference type="SUPFAM" id="SSF49313">
    <property type="entry name" value="Cadherin-like"/>
    <property type="match status" value="2"/>
</dbReference>
<dbReference type="PRINTS" id="PR00313">
    <property type="entry name" value="CABNDNGRPT"/>
</dbReference>
<dbReference type="Pfam" id="PF00353">
    <property type="entry name" value="HemolysinCabind"/>
    <property type="match status" value="12"/>
</dbReference>
<keyword evidence="2" id="KW-0964">Secreted</keyword>
<dbReference type="GO" id="GO:0016020">
    <property type="term" value="C:membrane"/>
    <property type="evidence" value="ECO:0007669"/>
    <property type="project" value="InterPro"/>
</dbReference>
<dbReference type="PANTHER" id="PTHR38340:SF1">
    <property type="entry name" value="S-LAYER PROTEIN"/>
    <property type="match status" value="1"/>
</dbReference>
<dbReference type="Gene3D" id="2.60.40.10">
    <property type="entry name" value="Immunoglobulins"/>
    <property type="match status" value="2"/>
</dbReference>
<reference evidence="5 6" key="1">
    <citation type="submission" date="2018-10" db="EMBL/GenBank/DDBJ databases">
        <title>Comamonadaceae CDC group NO-1 genome sequencing and assembly.</title>
        <authorList>
            <person name="Bernier A.-M."/>
            <person name="Bernard K."/>
        </authorList>
    </citation>
    <scope>NUCLEOTIDE SEQUENCE [LARGE SCALE GENOMIC DNA]</scope>
    <source>
        <strain evidence="5 6">NML970147</strain>
    </source>
</reference>
<dbReference type="Pfam" id="PF05345">
    <property type="entry name" value="He_PIG"/>
    <property type="match status" value="2"/>
</dbReference>
<evidence type="ECO:0000313" key="5">
    <source>
        <dbReference type="EMBL" id="RMW98846.1"/>
    </source>
</evidence>
<dbReference type="GO" id="GO:0005509">
    <property type="term" value="F:calcium ion binding"/>
    <property type="evidence" value="ECO:0007669"/>
    <property type="project" value="InterPro"/>
</dbReference>
<dbReference type="InterPro" id="IPR011049">
    <property type="entry name" value="Serralysin-like_metalloprot_C"/>
</dbReference>
<accession>A0A3M6Q787</accession>
<dbReference type="Gene3D" id="2.150.10.10">
    <property type="entry name" value="Serralysin-like metalloprotease, C-terminal"/>
    <property type="match status" value="10"/>
</dbReference>
<feature type="domain" description="Dystroglycan-type cadherin-like" evidence="4">
    <location>
        <begin position="1148"/>
        <end position="1247"/>
    </location>
</feature>
<evidence type="ECO:0000256" key="2">
    <source>
        <dbReference type="ARBA" id="ARBA00022525"/>
    </source>
</evidence>
<sequence>MNNPYPKYRFTETEQQALRAVLEHVPDGGNSLTSHGNWVAFYKKLSELLGQHIEAGTPQGQDLQDFKNVKLWTDVAISANAGVGLHSTFIRTFTDYQGFLRLGRHFTAEEMQQASNGVAFNFYQSLFGLKSIEDYAPWTVPTIAQLAQDDASSIGKNLYKGHLPGSDDAIEFNSAWSGTLGFNLLGGKDPFETWRLLAEPARDGVAAAALQENQKVDSLDDFKNILFATSAYAQAWKASMAEGLAVGLYELARLIAYARTRIIFPSHDEYLESIKAQININISSGDWLGLVKHVANFSPTIAPAVGLIADIGSAHFLDMLRGVYQGKPLLGQTDKDGFQQAAHDFFKTMTPAKIESIGARMLSLDTAQLVQQAQHDIDVRNALQSLSAISVDVSSLNLPSDVLQNLQIFDAQTGSGSITSEWITDRADFLNALIKKYSFNGIYLDERSTDFFDIASGEKVESGVNTLRQVIFGSSEDDQNLLGHWLVDRIYGGAGNDRLDGRGGNDYLEGGSGHDVYVLSASNKGIATVFDTDGQGALQVGHDVLASLSFARADLPVNDGHQAQVFYSTNPEARATYRLSSMPDGQWEFAALLDGAYQPLAHLMHWQNGQLGLQVDFDQRPGLLPQDLRFALDHRNSSLFHNYVGNHAPEGIAVHGGPRSAQFSGSAHGDVIFTGDSLTNLVYAQGGSDYVRGGSGREFILAGMNRADLTGDDDVVYGAGDSDIIYGGGGNDTLWGGDGSLAYLQPLGPAEMANERTRRGDWISAQAGSDWVFGSSAEDVLFGGGGADHVHGGAGDDLILGDADYAVSSSSMPIGGANDGIVAYRWMPDGSIRRLRDGPDAALAIPRGNVFEWQWSQSEQDFTLTPWRNFIREDRVAEKGSDDKLYGGEGNDWIAGQTGDDYLEGGDGDDVLWGDDSQPLPDGGDGNDTLVAGKGQDRLFGGKGDDTLDAREEDGELDKLKGGEGDDTLMGGTGEDVLYGEDGNDVLIAGAETARMEGGDGNDTYISSTGDDVMFDRDGDDDYRLSRGNDAVTDLRGHDVYRIGFGHLAMGGTTVVQDLDGKGEIYYGAGLLSGQGVYAKSEGQWLSLDGQALLIRSGGDLHISNATAGAQSGKVVFTNFFSQDVFLSLELPKYVPPAAPAPVNQAPVAGPALPAQQAQEDAPWSFALPADAFSDPEGQALTYSAARKGGGALPAWLHFDAASGVFSGTPGNDDVGTVVVRVAARDPQGAQAWQEWALEVLNTNDAPEAGAVLTPVAVPAGQALSLVLPAGAFVDVDKGDVLSYSATLGDGSPLPGWLRMDSATGALSGMAPHTSLDTLHALRIVATDQAGEQASQSLLLTVQASGEPVLPRVVPMVGTPGDDTISGTTGDDILSGLEGNDMLYGGAGKDQLFGNEGDDALHGDTGDDQLYGGHGNDELRGWADDDVLNGQDGNDQLYGGDGDDVLFGEAGRDVLHGDAGADTLYGGEGDDELRGWVGDDTLHGDGGADRLYGGQGRDALYGWEGDDLLHGDADGDWLYGGAGADALYGDAGDDQLYGDGGDDLLVGGAGRDVLAGGAGRNQLFGGFDGDLYVIEAGAGSHLIVEEGFAGVDIVQLRALASQDAYTLARVGDDLHLRYGAPGSEQTLMVRGQFAVQTAVEEFHFSDGVILSASDIAQAAGVSKSAWAVNSANSDATWANAAEIALMGLHARELEWGLA</sequence>
<protein>
    <recommendedName>
        <fullName evidence="4">Dystroglycan-type cadherin-like domain-containing protein</fullName>
    </recommendedName>
</protein>
<feature type="region of interest" description="Disordered" evidence="3">
    <location>
        <begin position="879"/>
        <end position="953"/>
    </location>
</feature>
<dbReference type="InterPro" id="IPR018511">
    <property type="entry name" value="Hemolysin-typ_Ca-bd_CS"/>
</dbReference>
<evidence type="ECO:0000259" key="4">
    <source>
        <dbReference type="SMART" id="SM00736"/>
    </source>
</evidence>
<dbReference type="PANTHER" id="PTHR38340">
    <property type="entry name" value="S-LAYER PROTEIN"/>
    <property type="match status" value="1"/>
</dbReference>